<dbReference type="Pfam" id="PF25773">
    <property type="entry name" value="TPR_ANAPC2"/>
    <property type="match status" value="1"/>
</dbReference>
<name>W4FDX5_APHAT</name>
<dbReference type="GeneID" id="20820180"/>
<dbReference type="SMART" id="SM00182">
    <property type="entry name" value="CULLIN"/>
    <property type="match status" value="1"/>
</dbReference>
<dbReference type="GO" id="GO:0006511">
    <property type="term" value="P:ubiquitin-dependent protein catabolic process"/>
    <property type="evidence" value="ECO:0007669"/>
    <property type="project" value="InterPro"/>
</dbReference>
<evidence type="ECO:0000256" key="2">
    <source>
        <dbReference type="ARBA" id="ARBA00022618"/>
    </source>
</evidence>
<dbReference type="PANTHER" id="PTHR45957:SF1">
    <property type="entry name" value="ANAPHASE-PROMOTING COMPLEX SUBUNIT 2"/>
    <property type="match status" value="1"/>
</dbReference>
<evidence type="ECO:0000256" key="6">
    <source>
        <dbReference type="PROSITE-ProRule" id="PRU00330"/>
    </source>
</evidence>
<evidence type="ECO:0000256" key="3">
    <source>
        <dbReference type="ARBA" id="ARBA00022776"/>
    </source>
</evidence>
<dbReference type="RefSeq" id="XP_009845494.1">
    <property type="nucleotide sequence ID" value="XM_009847192.1"/>
</dbReference>
<dbReference type="PROSITE" id="PS50069">
    <property type="entry name" value="CULLIN_2"/>
    <property type="match status" value="1"/>
</dbReference>
<keyword evidence="2" id="KW-0132">Cell division</keyword>
<keyword evidence="3" id="KW-0498">Mitosis</keyword>
<dbReference type="Gene3D" id="3.30.230.130">
    <property type="entry name" value="Cullin, Chain C, Domain 2"/>
    <property type="match status" value="1"/>
</dbReference>
<dbReference type="VEuPathDB" id="FungiDB:H257_18184"/>
<keyword evidence="4" id="KW-0833">Ubl conjugation pathway</keyword>
<dbReference type="SUPFAM" id="SSF75632">
    <property type="entry name" value="Cullin homology domain"/>
    <property type="match status" value="1"/>
</dbReference>
<dbReference type="InterPro" id="IPR014786">
    <property type="entry name" value="ANAPC2_C"/>
</dbReference>
<dbReference type="InterPro" id="IPR036317">
    <property type="entry name" value="Cullin_homology_sf"/>
</dbReference>
<evidence type="ECO:0000313" key="8">
    <source>
        <dbReference type="EMBL" id="ETV65031.1"/>
    </source>
</evidence>
<dbReference type="GO" id="GO:0031625">
    <property type="term" value="F:ubiquitin protein ligase binding"/>
    <property type="evidence" value="ECO:0007669"/>
    <property type="project" value="InterPro"/>
</dbReference>
<dbReference type="PANTHER" id="PTHR45957">
    <property type="entry name" value="ANAPHASE-PROMOTING COMPLEX SUBUNIT 2"/>
    <property type="match status" value="1"/>
</dbReference>
<dbReference type="InterPro" id="IPR044554">
    <property type="entry name" value="ANAPC2"/>
</dbReference>
<dbReference type="InterPro" id="IPR057975">
    <property type="entry name" value="TPR_ANAPC2"/>
</dbReference>
<dbReference type="Pfam" id="PF26557">
    <property type="entry name" value="Cullin_AB"/>
    <property type="match status" value="1"/>
</dbReference>
<keyword evidence="5" id="KW-0131">Cell cycle</keyword>
<dbReference type="GO" id="GO:0005680">
    <property type="term" value="C:anaphase-promoting complex"/>
    <property type="evidence" value="ECO:0007669"/>
    <property type="project" value="TreeGrafter"/>
</dbReference>
<dbReference type="InterPro" id="IPR036388">
    <property type="entry name" value="WH-like_DNA-bd_sf"/>
</dbReference>
<evidence type="ECO:0000256" key="1">
    <source>
        <dbReference type="ARBA" id="ARBA00016068"/>
    </source>
</evidence>
<dbReference type="Gene3D" id="1.10.10.10">
    <property type="entry name" value="Winged helix-like DNA-binding domain superfamily/Winged helix DNA-binding domain"/>
    <property type="match status" value="1"/>
</dbReference>
<reference evidence="8" key="1">
    <citation type="submission" date="2013-12" db="EMBL/GenBank/DDBJ databases">
        <title>The Genome Sequence of Aphanomyces astaci APO3.</title>
        <authorList>
            <consortium name="The Broad Institute Genomics Platform"/>
            <person name="Russ C."/>
            <person name="Tyler B."/>
            <person name="van West P."/>
            <person name="Dieguez-Uribeondo J."/>
            <person name="Young S.K."/>
            <person name="Zeng Q."/>
            <person name="Gargeya S."/>
            <person name="Fitzgerald M."/>
            <person name="Abouelleil A."/>
            <person name="Alvarado L."/>
            <person name="Chapman S.B."/>
            <person name="Gainer-Dewar J."/>
            <person name="Goldberg J."/>
            <person name="Griggs A."/>
            <person name="Gujja S."/>
            <person name="Hansen M."/>
            <person name="Howarth C."/>
            <person name="Imamovic A."/>
            <person name="Ireland A."/>
            <person name="Larimer J."/>
            <person name="McCowan C."/>
            <person name="Murphy C."/>
            <person name="Pearson M."/>
            <person name="Poon T.W."/>
            <person name="Priest M."/>
            <person name="Roberts A."/>
            <person name="Saif S."/>
            <person name="Shea T."/>
            <person name="Sykes S."/>
            <person name="Wortman J."/>
            <person name="Nusbaum C."/>
            <person name="Birren B."/>
        </authorList>
    </citation>
    <scope>NUCLEOTIDE SEQUENCE [LARGE SCALE GENOMIC DNA]</scope>
    <source>
        <strain evidence="8">APO3</strain>
    </source>
</reference>
<gene>
    <name evidence="8" type="ORF">H257_18184</name>
</gene>
<protein>
    <recommendedName>
        <fullName evidence="1">Anaphase-promoting complex subunit 2</fullName>
    </recommendedName>
</protein>
<dbReference type="InterPro" id="IPR016158">
    <property type="entry name" value="Cullin_homology"/>
</dbReference>
<dbReference type="GO" id="GO:0007091">
    <property type="term" value="P:metaphase/anaphase transition of mitotic cell cycle"/>
    <property type="evidence" value="ECO:0007669"/>
    <property type="project" value="TreeGrafter"/>
</dbReference>
<evidence type="ECO:0000256" key="5">
    <source>
        <dbReference type="ARBA" id="ARBA00023306"/>
    </source>
</evidence>
<comment type="similarity">
    <text evidence="6">Belongs to the cullin family.</text>
</comment>
<dbReference type="EMBL" id="KI913254">
    <property type="protein sequence ID" value="ETV65031.1"/>
    <property type="molecule type" value="Genomic_DNA"/>
</dbReference>
<proteinExistence type="inferred from homology"/>
<evidence type="ECO:0000256" key="4">
    <source>
        <dbReference type="ARBA" id="ARBA00022786"/>
    </source>
</evidence>
<accession>W4FDX5</accession>
<dbReference type="Pfam" id="PF08672">
    <property type="entry name" value="ANAPC2"/>
    <property type="match status" value="1"/>
</dbReference>
<dbReference type="GO" id="GO:0051301">
    <property type="term" value="P:cell division"/>
    <property type="evidence" value="ECO:0007669"/>
    <property type="project" value="UniProtKB-KW"/>
</dbReference>
<organism evidence="8">
    <name type="scientific">Aphanomyces astaci</name>
    <name type="common">Crayfish plague agent</name>
    <dbReference type="NCBI Taxonomy" id="112090"/>
    <lineage>
        <taxon>Eukaryota</taxon>
        <taxon>Sar</taxon>
        <taxon>Stramenopiles</taxon>
        <taxon>Oomycota</taxon>
        <taxon>Saprolegniomycetes</taxon>
        <taxon>Saprolegniales</taxon>
        <taxon>Verrucalvaceae</taxon>
        <taxon>Aphanomyces</taxon>
    </lineage>
</organism>
<dbReference type="Gene3D" id="1.20.1310.10">
    <property type="entry name" value="Cullin Repeats"/>
    <property type="match status" value="1"/>
</dbReference>
<feature type="domain" description="Cullin family profile" evidence="7">
    <location>
        <begin position="403"/>
        <end position="586"/>
    </location>
</feature>
<dbReference type="GO" id="GO:0070979">
    <property type="term" value="P:protein K11-linked ubiquitination"/>
    <property type="evidence" value="ECO:0007669"/>
    <property type="project" value="TreeGrafter"/>
</dbReference>
<dbReference type="OrthoDB" id="5581181at2759"/>
<dbReference type="AlphaFoldDB" id="W4FDX5"/>
<sequence>MSAPARPGGNEQVPFLQEDFHAFPFQSQRMLVELQTNTFRDTSAVEFWAKLSHDATENATHLPHALAYAVETIRQLEEITQCVPRIQQHPPSRSLLSLLKAHFRAILFHDARQTQVFCDALEALCTSIFVECTTTDPDAATAKQEAAVTLRRHLHYLEWMHIAKPCILAVFLRQIDHRVATVCRANFVDSFFDDIEAWVDSTLLQDAHTMFATNLHGHDSSQHNVEYVITLKQHAVRAFGTLRGRELFDIVRDFPDSLPAIQDLTKCLQVTHQQAEIVSTFQRAIQSRVLQPGASTTSILGVYTRTIKTFRHLDPRGVLVQSIRDLFSHYLRKRKDTIRCIVTSLTDQESGELYEELSRDRRVEPVIDSDDDDDEIEATDEWQPQPLDVAPTGRHVDDLLSSLVGIYGNPSAFVNEYRMMLAERLLMSTDFNTDRDVHTLELLKLRFGDVRLQPCDIMLKDMEESKRVHANLGLAVDATVVSEHFWPPFQGDEFTLHPRLEAMVQTYKDAYAVLKNPRQLDWVSYLGVVELEIIDLNGHTIEFTVSPMQATVLSYFEDQDSWFVAALAKAMDVEVEVVTKQSQFWCHQGVLRYTQNDHDQLVLNTAYTRPALTADKDSSNEHLLEATSVSSKRQAEAEIKTLELYIKGMLRQFETLSSPQIAAKLALIARSEQMHSGVSSMASLTPILRNLVDQRVLEYIGGMYQLHKNH</sequence>
<dbReference type="InterPro" id="IPR059120">
    <property type="entry name" value="Cullin-like_AB"/>
</dbReference>
<evidence type="ECO:0000259" key="7">
    <source>
        <dbReference type="PROSITE" id="PS50069"/>
    </source>
</evidence>
<dbReference type="STRING" id="112090.W4FDX5"/>